<comment type="caution">
    <text evidence="3">The sequence shown here is derived from an EMBL/GenBank/DDBJ whole genome shotgun (WGS) entry which is preliminary data.</text>
</comment>
<reference evidence="3 4" key="2">
    <citation type="journal article" date="2018" name="New Phytol.">
        <title>High intraspecific genome diversity in the model arbuscular mycorrhizal symbiont Rhizophagus irregularis.</title>
        <authorList>
            <person name="Chen E.C.H."/>
            <person name="Morin E."/>
            <person name="Beaudet D."/>
            <person name="Noel J."/>
            <person name="Yildirir G."/>
            <person name="Ndikumana S."/>
            <person name="Charron P."/>
            <person name="St-Onge C."/>
            <person name="Giorgi J."/>
            <person name="Kruger M."/>
            <person name="Marton T."/>
            <person name="Ropars J."/>
            <person name="Grigoriev I.V."/>
            <person name="Hainaut M."/>
            <person name="Henrissat B."/>
            <person name="Roux C."/>
            <person name="Martin F."/>
            <person name="Corradi N."/>
        </authorList>
    </citation>
    <scope>NUCLEOTIDE SEQUENCE [LARGE SCALE GENOMIC DNA]</scope>
    <source>
        <strain evidence="3 4">DAOM 197198</strain>
    </source>
</reference>
<reference evidence="3 4" key="1">
    <citation type="journal article" date="2013" name="Proc. Natl. Acad. Sci. U.S.A.">
        <title>Genome of an arbuscular mycorrhizal fungus provides insight into the oldest plant symbiosis.</title>
        <authorList>
            <person name="Tisserant E."/>
            <person name="Malbreil M."/>
            <person name="Kuo A."/>
            <person name="Kohler A."/>
            <person name="Symeonidi A."/>
            <person name="Balestrini R."/>
            <person name="Charron P."/>
            <person name="Duensing N."/>
            <person name="Frei Dit Frey N."/>
            <person name="Gianinazzi-Pearson V."/>
            <person name="Gilbert L.B."/>
            <person name="Handa Y."/>
            <person name="Herr J.R."/>
            <person name="Hijri M."/>
            <person name="Koul R."/>
            <person name="Kawaguchi M."/>
            <person name="Krajinski F."/>
            <person name="Lammers P.J."/>
            <person name="Masclaux F.G."/>
            <person name="Murat C."/>
            <person name="Morin E."/>
            <person name="Ndikumana S."/>
            <person name="Pagni M."/>
            <person name="Petitpierre D."/>
            <person name="Requena N."/>
            <person name="Rosikiewicz P."/>
            <person name="Riley R."/>
            <person name="Saito K."/>
            <person name="San Clemente H."/>
            <person name="Shapiro H."/>
            <person name="van Tuinen D."/>
            <person name="Becard G."/>
            <person name="Bonfante P."/>
            <person name="Paszkowski U."/>
            <person name="Shachar-Hill Y.Y."/>
            <person name="Tuskan G.A."/>
            <person name="Young P.W."/>
            <person name="Sanders I.R."/>
            <person name="Henrissat B."/>
            <person name="Rensing S.A."/>
            <person name="Grigoriev I.V."/>
            <person name="Corradi N."/>
            <person name="Roux C."/>
            <person name="Martin F."/>
        </authorList>
    </citation>
    <scope>NUCLEOTIDE SEQUENCE [LARGE SCALE GENOMIC DNA]</scope>
    <source>
        <strain evidence="3 4">DAOM 197198</strain>
    </source>
</reference>
<accession>A0A2P4Q927</accession>
<dbReference type="VEuPathDB" id="FungiDB:RhiirFUN_023118"/>
<sequence>MQQILKVFIVLAFIIAVIATPVPIQKRQGKTPKCPTPPKESSQSDSYPVYSTGDELMPTKKKMQQILKIFIVLAFIIAVIATPVPVQKRQGKTPKCPTTPTESTESDTYPVSSDGKELKPINCP</sequence>
<feature type="transmembrane region" description="Helical" evidence="2">
    <location>
        <begin position="66"/>
        <end position="86"/>
    </location>
</feature>
<keyword evidence="2" id="KW-0812">Transmembrane</keyword>
<evidence type="ECO:0000256" key="1">
    <source>
        <dbReference type="SAM" id="MobiDB-lite"/>
    </source>
</evidence>
<organism evidence="3 4">
    <name type="scientific">Rhizophagus irregularis (strain DAOM 181602 / DAOM 197198 / MUCL 43194)</name>
    <name type="common">Arbuscular mycorrhizal fungus</name>
    <name type="synonym">Glomus intraradices</name>
    <dbReference type="NCBI Taxonomy" id="747089"/>
    <lineage>
        <taxon>Eukaryota</taxon>
        <taxon>Fungi</taxon>
        <taxon>Fungi incertae sedis</taxon>
        <taxon>Mucoromycota</taxon>
        <taxon>Glomeromycotina</taxon>
        <taxon>Glomeromycetes</taxon>
        <taxon>Glomerales</taxon>
        <taxon>Glomeraceae</taxon>
        <taxon>Rhizophagus</taxon>
    </lineage>
</organism>
<dbReference type="AlphaFoldDB" id="A0A2P4Q927"/>
<dbReference type="EMBL" id="AUPC02000075">
    <property type="protein sequence ID" value="POG74145.1"/>
    <property type="molecule type" value="Genomic_DNA"/>
</dbReference>
<keyword evidence="2" id="KW-1133">Transmembrane helix</keyword>
<protein>
    <submittedName>
        <fullName evidence="3">Uncharacterized protein</fullName>
    </submittedName>
</protein>
<evidence type="ECO:0000313" key="4">
    <source>
        <dbReference type="Proteomes" id="UP000018888"/>
    </source>
</evidence>
<feature type="region of interest" description="Disordered" evidence="1">
    <location>
        <begin position="86"/>
        <end position="124"/>
    </location>
</feature>
<feature type="region of interest" description="Disordered" evidence="1">
    <location>
        <begin position="25"/>
        <end position="52"/>
    </location>
</feature>
<feature type="transmembrane region" description="Helical" evidence="2">
    <location>
        <begin position="6"/>
        <end position="24"/>
    </location>
</feature>
<dbReference type="Proteomes" id="UP000018888">
    <property type="component" value="Unassembled WGS sequence"/>
</dbReference>
<gene>
    <name evidence="3" type="ORF">GLOIN_2v1873907</name>
</gene>
<evidence type="ECO:0000313" key="3">
    <source>
        <dbReference type="EMBL" id="POG74145.1"/>
    </source>
</evidence>
<feature type="compositionally biased region" description="Basic and acidic residues" evidence="1">
    <location>
        <begin position="114"/>
        <end position="124"/>
    </location>
</feature>
<keyword evidence="4" id="KW-1185">Reference proteome</keyword>
<feature type="compositionally biased region" description="Low complexity" evidence="1">
    <location>
        <begin position="93"/>
        <end position="110"/>
    </location>
</feature>
<name>A0A2P4Q927_RHIID</name>
<evidence type="ECO:0000256" key="2">
    <source>
        <dbReference type="SAM" id="Phobius"/>
    </source>
</evidence>
<proteinExistence type="predicted"/>
<keyword evidence="2" id="KW-0472">Membrane</keyword>